<evidence type="ECO:0000256" key="4">
    <source>
        <dbReference type="ARBA" id="ARBA00022692"/>
    </source>
</evidence>
<feature type="transmembrane region" description="Helical" evidence="7">
    <location>
        <begin position="613"/>
        <end position="634"/>
    </location>
</feature>
<gene>
    <name evidence="9" type="ORF">M6B38_308960</name>
</gene>
<dbReference type="Proteomes" id="UP001140949">
    <property type="component" value="Unassembled WGS sequence"/>
</dbReference>
<keyword evidence="6 7" id="KW-0472">Membrane</keyword>
<reference evidence="9" key="2">
    <citation type="submission" date="2023-04" db="EMBL/GenBank/DDBJ databases">
        <authorList>
            <person name="Bruccoleri R.E."/>
            <person name="Oakeley E.J."/>
            <person name="Faust A.-M."/>
            <person name="Dessus-Babus S."/>
            <person name="Altorfer M."/>
            <person name="Burckhardt D."/>
            <person name="Oertli M."/>
            <person name="Naumann U."/>
            <person name="Petersen F."/>
            <person name="Wong J."/>
        </authorList>
    </citation>
    <scope>NUCLEOTIDE SEQUENCE</scope>
    <source>
        <strain evidence="9">GSM-AAB239-AS_SAM_17_03QT</strain>
        <tissue evidence="9">Leaf</tissue>
    </source>
</reference>
<dbReference type="InterPro" id="IPR056508">
    <property type="entry name" value="HPAT-like"/>
</dbReference>
<evidence type="ECO:0000256" key="7">
    <source>
        <dbReference type="SAM" id="Phobius"/>
    </source>
</evidence>
<dbReference type="GO" id="GO:0016757">
    <property type="term" value="F:glycosyltransferase activity"/>
    <property type="evidence" value="ECO:0007669"/>
    <property type="project" value="UniProtKB-KW"/>
</dbReference>
<dbReference type="GO" id="GO:0016020">
    <property type="term" value="C:membrane"/>
    <property type="evidence" value="ECO:0007669"/>
    <property type="project" value="UniProtKB-SubCell"/>
</dbReference>
<keyword evidence="5 7" id="KW-1133">Transmembrane helix</keyword>
<evidence type="ECO:0000256" key="3">
    <source>
        <dbReference type="ARBA" id="ARBA00022679"/>
    </source>
</evidence>
<organism evidence="9 10">
    <name type="scientific">Iris pallida</name>
    <name type="common">Sweet iris</name>
    <dbReference type="NCBI Taxonomy" id="29817"/>
    <lineage>
        <taxon>Eukaryota</taxon>
        <taxon>Viridiplantae</taxon>
        <taxon>Streptophyta</taxon>
        <taxon>Embryophyta</taxon>
        <taxon>Tracheophyta</taxon>
        <taxon>Spermatophyta</taxon>
        <taxon>Magnoliopsida</taxon>
        <taxon>Liliopsida</taxon>
        <taxon>Asparagales</taxon>
        <taxon>Iridaceae</taxon>
        <taxon>Iridoideae</taxon>
        <taxon>Irideae</taxon>
        <taxon>Iris</taxon>
    </lineage>
</organism>
<keyword evidence="3" id="KW-0808">Transferase</keyword>
<keyword evidence="10" id="KW-1185">Reference proteome</keyword>
<evidence type="ECO:0000256" key="1">
    <source>
        <dbReference type="ARBA" id="ARBA00004167"/>
    </source>
</evidence>
<comment type="caution">
    <text evidence="9">The sequence shown here is derived from an EMBL/GenBank/DDBJ whole genome shotgun (WGS) entry which is preliminary data.</text>
</comment>
<dbReference type="PANTHER" id="PTHR31485">
    <property type="entry name" value="PEPTIDYL SERINE ALPHA-GALACTOSYLTRANSFERASE"/>
    <property type="match status" value="1"/>
</dbReference>
<accession>A0AAX6HIY1</accession>
<evidence type="ECO:0000259" key="8">
    <source>
        <dbReference type="Pfam" id="PF23452"/>
    </source>
</evidence>
<evidence type="ECO:0000256" key="5">
    <source>
        <dbReference type="ARBA" id="ARBA00022989"/>
    </source>
</evidence>
<name>A0AAX6HIY1_IRIPA</name>
<keyword evidence="2" id="KW-0328">Glycosyltransferase</keyword>
<reference evidence="9" key="1">
    <citation type="journal article" date="2023" name="GigaByte">
        <title>Genome assembly of the bearded iris, Iris pallida Lam.</title>
        <authorList>
            <person name="Bruccoleri R.E."/>
            <person name="Oakeley E.J."/>
            <person name="Faust A.M.E."/>
            <person name="Altorfer M."/>
            <person name="Dessus-Babus S."/>
            <person name="Burckhardt D."/>
            <person name="Oertli M."/>
            <person name="Naumann U."/>
            <person name="Petersen F."/>
            <person name="Wong J."/>
        </authorList>
    </citation>
    <scope>NUCLEOTIDE SEQUENCE</scope>
    <source>
        <strain evidence="9">GSM-AAB239-AS_SAM_17_03QT</strain>
    </source>
</reference>
<sequence length="663" mass="75079">MIIRGPIIPWELGAEKGKPVAALYGYLVGCDNILAKLHTKHPELCDKVGGLLAMHIDDLRALAPMWLSKTEEVREDRTHWGTNITGDIYGQGWISEMYGYSFGAAEVGLRHKINDDLMIYPGYIPRVGVEPILLHYGLPIKVGNWSFSKLEHHEDGIVYECNRLFPAPPYPREVVMMQSDQNIRRSLFLSIECINTLNEGLLKHHAVMGCPKPQWTKYLSFLKSKKFSKLTAPKYLDSHQVTSQKVEKKVALQESKRRYPKIHTLFSTECSPYFDWQTVGLVHSFYISGQPGNITRLLSCTDDDLRRYKGHDLAPTHYVPSMSRHPLTGDWYPAINKPAAVLHWLNHVDTDAEFIIILDADMVLRGPITPWEYGASRGHPLSTPSEYLIGCDNELAKLYTRNPGACDKVGGVIIMHIEDLRKFAILWLHKTEEVRADKAHYAANFTGDIYSSGWISEMYGYSFGAAELNLRHIIRRDILIYPGYIPEPGVHYKVFHYGLKFGVGNWSFDKADWRNADIVNTCWAKFPEPPDPSALSKADENNLQRDLLSIQCVRSLNKALHLHHKRRKCPISDVNANSDQAIVGEITSENTLENEGHDEDLLSAVSKSSSVRIWMIGLWALSVLCFLAVIFIGFSERKRGGLRSKVKRNKRAYAGALDPKGKS</sequence>
<keyword evidence="4 7" id="KW-0812">Transmembrane</keyword>
<protein>
    <recommendedName>
        <fullName evidence="8">Hydroxyproline O-arabinosyltransferase-like domain-containing protein</fullName>
    </recommendedName>
</protein>
<dbReference type="Pfam" id="PF23452">
    <property type="entry name" value="HPAT"/>
    <property type="match status" value="2"/>
</dbReference>
<dbReference type="PANTHER" id="PTHR31485:SF7">
    <property type="entry name" value="PEPTIDYL SERINE ALPHA-GALACTOSYLTRANSFERASE"/>
    <property type="match status" value="1"/>
</dbReference>
<evidence type="ECO:0000313" key="10">
    <source>
        <dbReference type="Proteomes" id="UP001140949"/>
    </source>
</evidence>
<feature type="domain" description="Hydroxyproline O-arabinosyltransferase-like" evidence="8">
    <location>
        <begin position="12"/>
        <end position="136"/>
    </location>
</feature>
<comment type="subcellular location">
    <subcellularLocation>
        <location evidence="1">Membrane</location>
        <topology evidence="1">Single-pass membrane protein</topology>
    </subcellularLocation>
</comment>
<dbReference type="InterPro" id="IPR044845">
    <property type="entry name" value="HPAT/SRGT1-like"/>
</dbReference>
<evidence type="ECO:0000256" key="2">
    <source>
        <dbReference type="ARBA" id="ARBA00022676"/>
    </source>
</evidence>
<evidence type="ECO:0000256" key="6">
    <source>
        <dbReference type="ARBA" id="ARBA00023136"/>
    </source>
</evidence>
<dbReference type="AlphaFoldDB" id="A0AAX6HIY1"/>
<feature type="domain" description="Hydroxyproline O-arabinosyltransferase-like" evidence="8">
    <location>
        <begin position="287"/>
        <end position="531"/>
    </location>
</feature>
<evidence type="ECO:0000313" key="9">
    <source>
        <dbReference type="EMBL" id="KAJ6840979.1"/>
    </source>
</evidence>
<proteinExistence type="predicted"/>
<dbReference type="EMBL" id="JANAVB010008998">
    <property type="protein sequence ID" value="KAJ6840979.1"/>
    <property type="molecule type" value="Genomic_DNA"/>
</dbReference>